<name>A0ABU1N167_9CAUL</name>
<dbReference type="RefSeq" id="WP_056761735.1">
    <property type="nucleotide sequence ID" value="NZ_BMLD01000012.1"/>
</dbReference>
<evidence type="ECO:0008006" key="3">
    <source>
        <dbReference type="Google" id="ProtNLM"/>
    </source>
</evidence>
<sequence>MEKTNNRRALVRDYKDRRVQAGIYAVRCAATGEVWIGGTPDLSTRQNGVWFALRMGGHTSPTLQQAWNAHGEAAFGFEVLEVLDDQGLERLGRASLLVERREHWRATLHAEELRR</sequence>
<keyword evidence="2" id="KW-1185">Reference proteome</keyword>
<dbReference type="Proteomes" id="UP001262754">
    <property type="component" value="Unassembled WGS sequence"/>
</dbReference>
<dbReference type="Gene3D" id="3.40.1440.10">
    <property type="entry name" value="GIY-YIG endonuclease"/>
    <property type="match status" value="1"/>
</dbReference>
<proteinExistence type="predicted"/>
<dbReference type="EMBL" id="JAVDRL010000006">
    <property type="protein sequence ID" value="MDR6531706.1"/>
    <property type="molecule type" value="Genomic_DNA"/>
</dbReference>
<dbReference type="InterPro" id="IPR035901">
    <property type="entry name" value="GIY-YIG_endonuc_sf"/>
</dbReference>
<organism evidence="1 2">
    <name type="scientific">Caulobacter rhizosphaerae</name>
    <dbReference type="NCBI Taxonomy" id="2010972"/>
    <lineage>
        <taxon>Bacteria</taxon>
        <taxon>Pseudomonadati</taxon>
        <taxon>Pseudomonadota</taxon>
        <taxon>Alphaproteobacteria</taxon>
        <taxon>Caulobacterales</taxon>
        <taxon>Caulobacteraceae</taxon>
        <taxon>Caulobacter</taxon>
    </lineage>
</organism>
<protein>
    <recommendedName>
        <fullName evidence="3">GIY-YIG nuclease family protein</fullName>
    </recommendedName>
</protein>
<dbReference type="SUPFAM" id="SSF82771">
    <property type="entry name" value="GIY-YIG endonuclease"/>
    <property type="match status" value="1"/>
</dbReference>
<accession>A0ABU1N167</accession>
<evidence type="ECO:0000313" key="1">
    <source>
        <dbReference type="EMBL" id="MDR6531706.1"/>
    </source>
</evidence>
<gene>
    <name evidence="1" type="ORF">J2800_002453</name>
</gene>
<dbReference type="CDD" id="cd10451">
    <property type="entry name" value="GIY-YIG_LuxR_like"/>
    <property type="match status" value="1"/>
</dbReference>
<evidence type="ECO:0000313" key="2">
    <source>
        <dbReference type="Proteomes" id="UP001262754"/>
    </source>
</evidence>
<reference evidence="1 2" key="1">
    <citation type="submission" date="2023-07" db="EMBL/GenBank/DDBJ databases">
        <title>Sorghum-associated microbial communities from plants grown in Nebraska, USA.</title>
        <authorList>
            <person name="Schachtman D."/>
        </authorList>
    </citation>
    <scope>NUCLEOTIDE SEQUENCE [LARGE SCALE GENOMIC DNA]</scope>
    <source>
        <strain evidence="1 2">DS2154</strain>
    </source>
</reference>
<comment type="caution">
    <text evidence="1">The sequence shown here is derived from an EMBL/GenBank/DDBJ whole genome shotgun (WGS) entry which is preliminary data.</text>
</comment>